<name>A0A842GAV1_9LIST</name>
<dbReference type="EMBL" id="JAARZT010000020">
    <property type="protein sequence ID" value="MBC2293732.1"/>
    <property type="molecule type" value="Genomic_DNA"/>
</dbReference>
<dbReference type="Proteomes" id="UP000543005">
    <property type="component" value="Unassembled WGS sequence"/>
</dbReference>
<organism evidence="1 2">
    <name type="scientific">Listeria booriae</name>
    <dbReference type="NCBI Taxonomy" id="1552123"/>
    <lineage>
        <taxon>Bacteria</taxon>
        <taxon>Bacillati</taxon>
        <taxon>Bacillota</taxon>
        <taxon>Bacilli</taxon>
        <taxon>Bacillales</taxon>
        <taxon>Listeriaceae</taxon>
        <taxon>Listeria</taxon>
    </lineage>
</organism>
<comment type="caution">
    <text evidence="1">The sequence shown here is derived from an EMBL/GenBank/DDBJ whole genome shotgun (WGS) entry which is preliminary data.</text>
</comment>
<dbReference type="AlphaFoldDB" id="A0A842GAV1"/>
<sequence length="73" mass="8561">MAKRYRTHRKLVYFTILCENEQFPMSLIVRTKKATLGSDDLMQIQDRMAESVIKNEDIDKKDVLVRILSLCSL</sequence>
<accession>A0A842GAV1</accession>
<dbReference type="RefSeq" id="WP_185597765.1">
    <property type="nucleotide sequence ID" value="NZ_JAARZT010000020.1"/>
</dbReference>
<reference evidence="1 2" key="1">
    <citation type="submission" date="2020-03" db="EMBL/GenBank/DDBJ databases">
        <title>Soil Listeria distribution.</title>
        <authorList>
            <person name="Liao J."/>
            <person name="Wiedmann M."/>
        </authorList>
    </citation>
    <scope>NUCLEOTIDE SEQUENCE [LARGE SCALE GENOMIC DNA]</scope>
    <source>
        <strain evidence="1 2">FSL L7-0051</strain>
    </source>
</reference>
<proteinExistence type="predicted"/>
<evidence type="ECO:0000313" key="1">
    <source>
        <dbReference type="EMBL" id="MBC2293732.1"/>
    </source>
</evidence>
<evidence type="ECO:0000313" key="2">
    <source>
        <dbReference type="Proteomes" id="UP000543005"/>
    </source>
</evidence>
<protein>
    <submittedName>
        <fullName evidence="1">Uncharacterized protein</fullName>
    </submittedName>
</protein>
<gene>
    <name evidence="1" type="ORF">HCC36_10880</name>
</gene>